<feature type="region of interest" description="Disordered" evidence="1">
    <location>
        <begin position="161"/>
        <end position="445"/>
    </location>
</feature>
<comment type="caution">
    <text evidence="3">The sequence shown here is derived from an EMBL/GenBank/DDBJ whole genome shotgun (WGS) entry which is preliminary data.</text>
</comment>
<evidence type="ECO:0000256" key="1">
    <source>
        <dbReference type="SAM" id="MobiDB-lite"/>
    </source>
</evidence>
<keyword evidence="4" id="KW-1185">Reference proteome</keyword>
<proteinExistence type="predicted"/>
<feature type="compositionally biased region" description="Pro residues" evidence="1">
    <location>
        <begin position="227"/>
        <end position="337"/>
    </location>
</feature>
<dbReference type="Proteomes" id="UP000293781">
    <property type="component" value="Unassembled WGS sequence"/>
</dbReference>
<feature type="compositionally biased region" description="Low complexity" evidence="1">
    <location>
        <begin position="414"/>
        <end position="429"/>
    </location>
</feature>
<dbReference type="AlphaFoldDB" id="A0A4Q7UNJ7"/>
<dbReference type="PRINTS" id="PR01217">
    <property type="entry name" value="PRICHEXTENSN"/>
</dbReference>
<feature type="region of interest" description="Disordered" evidence="1">
    <location>
        <begin position="1"/>
        <end position="136"/>
    </location>
</feature>
<keyword evidence="2" id="KW-1133">Transmembrane helix</keyword>
<reference evidence="3 4" key="1">
    <citation type="submission" date="2019-02" db="EMBL/GenBank/DDBJ databases">
        <title>Sequencing the genomes of 1000 actinobacteria strains.</title>
        <authorList>
            <person name="Klenk H.-P."/>
        </authorList>
    </citation>
    <scope>NUCLEOTIDE SEQUENCE [LARGE SCALE GENOMIC DNA]</scope>
    <source>
        <strain evidence="3 4">DSM 45888</strain>
    </source>
</reference>
<feature type="compositionally biased region" description="Pro residues" evidence="1">
    <location>
        <begin position="378"/>
        <end position="392"/>
    </location>
</feature>
<name>A0A4Q7UNJ7_9ACTN</name>
<keyword evidence="2" id="KW-0812">Transmembrane</keyword>
<sequence>MAEQRDPAETVDPLVDQAGPPGPETADPVAANTASTADSSPTAGDVDPADGGPTDSEASPTDSGTAPVAPIDADDDAPGGTDDASASTDDVPDGTDEPVVKAARTDAAVDLSGTGGGESAAAVDARPGQGTTPVRARASVVTAGALRGDLPASAPVTATTYRATGSASPADVSLPGQRNDSPAPARASATVPSSSRGTAAVLGTPGLRESTPGVYRATPVGAESEPAQPPTPPSPEPTPPGPGPTQPSPPEPEPAPAPGPYPPGPTPTPGPRPTPPPGPVPPVPGPPTPPPAPVPPIPGPPSPPVPSPPLPPPGPPVPAPPAPPGPMPAPPFPPPPATTDTPGVRATASVSAPPAGWPSTAGATHPTSGGGWTGTAGSPPPVVPAPALPSWPPSTAGAPSSTRNSTDTSRMTAPSSSPPAGSVGRDTPGPRGGRRDGGSDLAGTVYGNGEGAGFTTIAIPANAVETSGSLTGHILAQGWSDTPAERSSNARVMIVLAAALGLLVAISVVVVLLAGDALDGLVGSVLSG</sequence>
<evidence type="ECO:0000313" key="4">
    <source>
        <dbReference type="Proteomes" id="UP000293781"/>
    </source>
</evidence>
<feature type="compositionally biased region" description="Low complexity" evidence="1">
    <location>
        <begin position="78"/>
        <end position="87"/>
    </location>
</feature>
<feature type="compositionally biased region" description="Polar residues" evidence="1">
    <location>
        <begin position="32"/>
        <end position="42"/>
    </location>
</feature>
<dbReference type="RefSeq" id="WP_244237023.1">
    <property type="nucleotide sequence ID" value="NZ_SHKK01000001.1"/>
</dbReference>
<gene>
    <name evidence="3" type="ORF">EV382_5429</name>
</gene>
<dbReference type="EMBL" id="SHKK01000001">
    <property type="protein sequence ID" value="RZT82128.1"/>
    <property type="molecule type" value="Genomic_DNA"/>
</dbReference>
<evidence type="ECO:0000313" key="3">
    <source>
        <dbReference type="EMBL" id="RZT82128.1"/>
    </source>
</evidence>
<protein>
    <submittedName>
        <fullName evidence="3">Uncharacterized protein</fullName>
    </submittedName>
</protein>
<organism evidence="3 4">
    <name type="scientific">Micromonospora violae</name>
    <dbReference type="NCBI Taxonomy" id="1278207"/>
    <lineage>
        <taxon>Bacteria</taxon>
        <taxon>Bacillati</taxon>
        <taxon>Actinomycetota</taxon>
        <taxon>Actinomycetes</taxon>
        <taxon>Micromonosporales</taxon>
        <taxon>Micromonosporaceae</taxon>
        <taxon>Micromonospora</taxon>
    </lineage>
</organism>
<feature type="compositionally biased region" description="Polar residues" evidence="1">
    <location>
        <begin position="397"/>
        <end position="413"/>
    </location>
</feature>
<accession>A0A4Q7UNJ7</accession>
<feature type="transmembrane region" description="Helical" evidence="2">
    <location>
        <begin position="492"/>
        <end position="514"/>
    </location>
</feature>
<evidence type="ECO:0000256" key="2">
    <source>
        <dbReference type="SAM" id="Phobius"/>
    </source>
</evidence>
<keyword evidence="2" id="KW-0472">Membrane</keyword>